<protein>
    <submittedName>
        <fullName evidence="3">Uncharacterized protein KIAA0825-like</fullName>
    </submittedName>
</protein>
<dbReference type="InParanoid" id="A0A2U3X426"/>
<name>A0A2U3X426_ODORO</name>
<dbReference type="PANTHER" id="PTHR33960">
    <property type="entry name" value="SIMILAR TO KIAA0825 PROTEIN"/>
    <property type="match status" value="1"/>
</dbReference>
<keyword evidence="2" id="KW-1185">Reference proteome</keyword>
<proteinExistence type="predicted"/>
<feature type="compositionally biased region" description="Basic and acidic residues" evidence="1">
    <location>
        <begin position="52"/>
        <end position="76"/>
    </location>
</feature>
<dbReference type="RefSeq" id="XP_004416999.1">
    <property type="nucleotide sequence ID" value="XM_004416942.1"/>
</dbReference>
<reference evidence="3" key="1">
    <citation type="submission" date="2025-08" db="UniProtKB">
        <authorList>
            <consortium name="RefSeq"/>
        </authorList>
    </citation>
    <scope>IDENTIFICATION</scope>
</reference>
<dbReference type="KEGG" id="oro:101382307"/>
<dbReference type="Proteomes" id="UP000245340">
    <property type="component" value="Unplaced"/>
</dbReference>
<dbReference type="PANTHER" id="PTHR33960:SF1">
    <property type="entry name" value="SIMILAR TO KIAA0825 PROTEIN"/>
    <property type="match status" value="1"/>
</dbReference>
<accession>A0A2U3X426</accession>
<dbReference type="STRING" id="9708.A0A2U3X426"/>
<evidence type="ECO:0000313" key="3">
    <source>
        <dbReference type="RefSeq" id="XP_004416999.1"/>
    </source>
</evidence>
<organism evidence="2 3">
    <name type="scientific">Odobenus rosmarus divergens</name>
    <name type="common">Pacific walrus</name>
    <dbReference type="NCBI Taxonomy" id="9708"/>
    <lineage>
        <taxon>Eukaryota</taxon>
        <taxon>Metazoa</taxon>
        <taxon>Chordata</taxon>
        <taxon>Craniata</taxon>
        <taxon>Vertebrata</taxon>
        <taxon>Euteleostomi</taxon>
        <taxon>Mammalia</taxon>
        <taxon>Eutheria</taxon>
        <taxon>Laurasiatheria</taxon>
        <taxon>Carnivora</taxon>
        <taxon>Caniformia</taxon>
        <taxon>Pinnipedia</taxon>
        <taxon>Odobenidae</taxon>
        <taxon>Odobenus</taxon>
    </lineage>
</organism>
<feature type="region of interest" description="Disordered" evidence="1">
    <location>
        <begin position="52"/>
        <end position="85"/>
    </location>
</feature>
<evidence type="ECO:0000256" key="1">
    <source>
        <dbReference type="SAM" id="MobiDB-lite"/>
    </source>
</evidence>
<dbReference type="GeneID" id="101382307"/>
<gene>
    <name evidence="3" type="primary">LOC101382307</name>
</gene>
<dbReference type="AlphaFoldDB" id="A0A2U3X426"/>
<evidence type="ECO:0000313" key="2">
    <source>
        <dbReference type="Proteomes" id="UP000245340"/>
    </source>
</evidence>
<sequence length="344" mass="39735">MRYLNKPVLYNLEKKKLEELGELWADILSIHTKFANLVQDDKRERAVEKMRYHETKEHGHEQVKREEGFKGEERTFQEQASDTDNNLNQGSSLIETIFKVLYHCSFSPQTFGNVFVSYMEEEQLWDSLYNIPVSTCTKSELEVIRCLRLALTDAVKDIVQQIIFVMSSGRSCETNLNKHSVPECLRESIPKEWNYIPKKTKRKESSKGFTRLAAQAVSIVISKLPTVIACLPPPIKYFFFLSERKMSKNFVELKKASLLVWNLIVIICQIFEDGNTVELLTGASLDRWSKEKLGLICVCLESIMGKQTSGPNQMTQKVIQSIEQEKPNWIESQLLKARNLSTKW</sequence>
<dbReference type="InterPro" id="IPR027993">
    <property type="entry name" value="DUF4495"/>
</dbReference>